<keyword evidence="3" id="KW-1133">Transmembrane helix</keyword>
<feature type="region of interest" description="Disordered" evidence="2">
    <location>
        <begin position="84"/>
        <end position="117"/>
    </location>
</feature>
<accession>A0ABV1H7Y2</accession>
<dbReference type="EMBL" id="JBBMFS010000012">
    <property type="protein sequence ID" value="MEQ2555811.1"/>
    <property type="molecule type" value="Genomic_DNA"/>
</dbReference>
<sequence>MGEVKRVFHKKMWILIAVAVLGNLCLFLYSELAGRSLTEMFFAAGQYQKLVERYENMSLEQAQERLGTEFSNIRKYAKILKQENSQEETKNTAQNEMQNSQTAENAAQKQTSEELLSEVDEGSREMIAYHQSLTAQQQTQLELQLKQLRSKLEYLNGYETSIDTVMANAENMKRFRIFSKQNTFSYSNILRTAQDFERVQNVELKLDNDKGADAFVHYNLMYYIAAALMVAVIYSLFDERENGMWQIVHNTPNGRTVLALKRLLLLAGGSFAILFLLYGTTFLTAMLLYGGVKDLTNPVQTFVDFGKFTYTLSKGAYILRLFFLSWFILAAFSIILWALFMAFRNRNHTLICTAAFVGIEILVYQKIEVQSVYNVFHYINVVSFLKISDLYSTYINWGFQNYVFSVFSVALFFLTVCGLFCGIFAVMRYAAMRPNTKVSLLSRMFTAVHGQYQRVFAKYPVVLKELHKLVITGKALWAVAALIIIAAYFSTTGQMTFTDAQKEYDKMYLEHGGKEYGYIEDYVQERLEAYRQAQEALEEAAAAYEDGEIELKEYTAAVSALQYQRQVVNTIQEYQSKLSYAEQIRETTGQEIWLVSDRGYEEIFGKYSRQREFILILALVTAIMIIVSESIAMEYRTGMYQIVHSAPNGRAAVMRWKITACVVLTIGLTAAVYGIDIWNLHHIYGMPYLAAPALSLTFLENAWGGLAGHVSISGWLMILLLVRLVVALFTMTAAMLVSRAIGKKGNRALMPAVLAGVILLVWILHQVTQLV</sequence>
<feature type="transmembrane region" description="Helical" evidence="3">
    <location>
        <begin position="317"/>
        <end position="343"/>
    </location>
</feature>
<evidence type="ECO:0008006" key="6">
    <source>
        <dbReference type="Google" id="ProtNLM"/>
    </source>
</evidence>
<keyword evidence="3" id="KW-0472">Membrane</keyword>
<keyword evidence="3" id="KW-0812">Transmembrane</keyword>
<feature type="transmembrane region" description="Helical" evidence="3">
    <location>
        <begin position="613"/>
        <end position="633"/>
    </location>
</feature>
<feature type="transmembrane region" description="Helical" evidence="3">
    <location>
        <begin position="263"/>
        <end position="289"/>
    </location>
</feature>
<evidence type="ECO:0000256" key="2">
    <source>
        <dbReference type="SAM" id="MobiDB-lite"/>
    </source>
</evidence>
<feature type="coiled-coil region" evidence="1">
    <location>
        <begin position="519"/>
        <end position="557"/>
    </location>
</feature>
<dbReference type="Proteomes" id="UP001546774">
    <property type="component" value="Unassembled WGS sequence"/>
</dbReference>
<feature type="transmembrane region" description="Helical" evidence="3">
    <location>
        <begin position="475"/>
        <end position="497"/>
    </location>
</feature>
<feature type="transmembrane region" description="Helical" evidence="3">
    <location>
        <begin position="653"/>
        <end position="675"/>
    </location>
</feature>
<feature type="transmembrane region" description="Helical" evidence="3">
    <location>
        <begin position="712"/>
        <end position="736"/>
    </location>
</feature>
<keyword evidence="5" id="KW-1185">Reference proteome</keyword>
<feature type="transmembrane region" description="Helical" evidence="3">
    <location>
        <begin position="220"/>
        <end position="237"/>
    </location>
</feature>
<evidence type="ECO:0000313" key="5">
    <source>
        <dbReference type="Proteomes" id="UP001546774"/>
    </source>
</evidence>
<feature type="transmembrane region" description="Helical" evidence="3">
    <location>
        <begin position="402"/>
        <end position="426"/>
    </location>
</feature>
<feature type="transmembrane region" description="Helical" evidence="3">
    <location>
        <begin position="350"/>
        <end position="367"/>
    </location>
</feature>
<name>A0ABV1H7Y2_9FIRM</name>
<evidence type="ECO:0000313" key="4">
    <source>
        <dbReference type="EMBL" id="MEQ2555811.1"/>
    </source>
</evidence>
<feature type="compositionally biased region" description="Polar residues" evidence="2">
    <location>
        <begin position="91"/>
        <end position="114"/>
    </location>
</feature>
<reference evidence="4" key="1">
    <citation type="submission" date="2024-03" db="EMBL/GenBank/DDBJ databases">
        <title>Human intestinal bacterial collection.</title>
        <authorList>
            <person name="Pauvert C."/>
            <person name="Hitch T.C.A."/>
            <person name="Clavel T."/>
        </authorList>
    </citation>
    <scope>NUCLEOTIDE SEQUENCE [LARGE SCALE GENOMIC DNA]</scope>
    <source>
        <strain evidence="4">CLA-AA-H89B</strain>
    </source>
</reference>
<evidence type="ECO:0000256" key="1">
    <source>
        <dbReference type="SAM" id="Coils"/>
    </source>
</evidence>
<proteinExistence type="predicted"/>
<protein>
    <recommendedName>
        <fullName evidence="6">ABC-2 family transporter protein</fullName>
    </recommendedName>
</protein>
<feature type="transmembrane region" description="Helical" evidence="3">
    <location>
        <begin position="748"/>
        <end position="765"/>
    </location>
</feature>
<evidence type="ECO:0000256" key="3">
    <source>
        <dbReference type="SAM" id="Phobius"/>
    </source>
</evidence>
<comment type="caution">
    <text evidence="4">The sequence shown here is derived from an EMBL/GenBank/DDBJ whole genome shotgun (WGS) entry which is preliminary data.</text>
</comment>
<keyword evidence="1" id="KW-0175">Coiled coil</keyword>
<gene>
    <name evidence="4" type="ORF">WMO37_12495</name>
</gene>
<feature type="transmembrane region" description="Helical" evidence="3">
    <location>
        <begin position="12"/>
        <end position="30"/>
    </location>
</feature>
<organism evidence="4 5">
    <name type="scientific">Lachnospira intestinalis</name>
    <dbReference type="NCBI Taxonomy" id="3133158"/>
    <lineage>
        <taxon>Bacteria</taxon>
        <taxon>Bacillati</taxon>
        <taxon>Bacillota</taxon>
        <taxon>Clostridia</taxon>
        <taxon>Lachnospirales</taxon>
        <taxon>Lachnospiraceae</taxon>
        <taxon>Lachnospira</taxon>
    </lineage>
</organism>